<sequence length="66" mass="7726">MVKLTCLISYERSSQNELFSAQFSGESQKYSSVNEPIENVTFPFVQLPQKYKSKHKNPLVKLLQMW</sequence>
<gene>
    <name evidence="1" type="ORF">POCTA_138.1.T1440029</name>
</gene>
<dbReference type="AlphaFoldDB" id="A0A8S1Y3U8"/>
<protein>
    <submittedName>
        <fullName evidence="1">Uncharacterized protein</fullName>
    </submittedName>
</protein>
<proteinExistence type="predicted"/>
<name>A0A8S1Y3U8_PAROT</name>
<comment type="caution">
    <text evidence="1">The sequence shown here is derived from an EMBL/GenBank/DDBJ whole genome shotgun (WGS) entry which is preliminary data.</text>
</comment>
<dbReference type="EMBL" id="CAJJDP010000145">
    <property type="protein sequence ID" value="CAD8208391.1"/>
    <property type="molecule type" value="Genomic_DNA"/>
</dbReference>
<keyword evidence="2" id="KW-1185">Reference proteome</keyword>
<dbReference type="Proteomes" id="UP000683925">
    <property type="component" value="Unassembled WGS sequence"/>
</dbReference>
<reference evidence="1" key="1">
    <citation type="submission" date="2021-01" db="EMBL/GenBank/DDBJ databases">
        <authorList>
            <consortium name="Genoscope - CEA"/>
            <person name="William W."/>
        </authorList>
    </citation>
    <scope>NUCLEOTIDE SEQUENCE</scope>
</reference>
<organism evidence="1 2">
    <name type="scientific">Paramecium octaurelia</name>
    <dbReference type="NCBI Taxonomy" id="43137"/>
    <lineage>
        <taxon>Eukaryota</taxon>
        <taxon>Sar</taxon>
        <taxon>Alveolata</taxon>
        <taxon>Ciliophora</taxon>
        <taxon>Intramacronucleata</taxon>
        <taxon>Oligohymenophorea</taxon>
        <taxon>Peniculida</taxon>
        <taxon>Parameciidae</taxon>
        <taxon>Paramecium</taxon>
    </lineage>
</organism>
<evidence type="ECO:0000313" key="1">
    <source>
        <dbReference type="EMBL" id="CAD8208391.1"/>
    </source>
</evidence>
<accession>A0A8S1Y3U8</accession>
<evidence type="ECO:0000313" key="2">
    <source>
        <dbReference type="Proteomes" id="UP000683925"/>
    </source>
</evidence>